<dbReference type="Proteomes" id="UP000743370">
    <property type="component" value="Unassembled WGS sequence"/>
</dbReference>
<protein>
    <submittedName>
        <fullName evidence="3">LysM domain-containing GPI-anchored protein</fullName>
    </submittedName>
</protein>
<dbReference type="PANTHER" id="PTHR33734">
    <property type="entry name" value="LYSM DOMAIN-CONTAINING GPI-ANCHORED PROTEIN 2"/>
    <property type="match status" value="1"/>
</dbReference>
<feature type="domain" description="LysM" evidence="2">
    <location>
        <begin position="370"/>
        <end position="413"/>
    </location>
</feature>
<feature type="domain" description="LysM" evidence="2">
    <location>
        <begin position="305"/>
        <end position="351"/>
    </location>
</feature>
<dbReference type="SMART" id="SM00257">
    <property type="entry name" value="LysM"/>
    <property type="match status" value="2"/>
</dbReference>
<dbReference type="PROSITE" id="PS51782">
    <property type="entry name" value="LYSM"/>
    <property type="match status" value="2"/>
</dbReference>
<feature type="compositionally biased region" description="Acidic residues" evidence="1">
    <location>
        <begin position="179"/>
        <end position="189"/>
    </location>
</feature>
<dbReference type="AlphaFoldDB" id="A0A8T0LFC9"/>
<reference evidence="3 4" key="1">
    <citation type="submission" date="2020-05" db="EMBL/GenBank/DDBJ databases">
        <title>Vigna angularis (adzuki bean) Var. LongXiaoDou No. 4 denovo assembly.</title>
        <authorList>
            <person name="Xiang H."/>
        </authorList>
    </citation>
    <scope>NUCLEOTIDE SEQUENCE [LARGE SCALE GENOMIC DNA]</scope>
    <source>
        <tissue evidence="3">Leaf</tissue>
    </source>
</reference>
<dbReference type="CDD" id="cd00118">
    <property type="entry name" value="LysM"/>
    <property type="match status" value="1"/>
</dbReference>
<dbReference type="PANTHER" id="PTHR33734:SF28">
    <property type="entry name" value="LYSM DOMAIN-CONTAINING GPI-ANCHORED PROTEIN 1-LIKE"/>
    <property type="match status" value="1"/>
</dbReference>
<dbReference type="Gene3D" id="3.10.350.10">
    <property type="entry name" value="LysM domain"/>
    <property type="match status" value="2"/>
</dbReference>
<feature type="region of interest" description="Disordered" evidence="1">
    <location>
        <begin position="171"/>
        <end position="225"/>
    </location>
</feature>
<dbReference type="EMBL" id="JABFOF010000001">
    <property type="protein sequence ID" value="KAG2411039.1"/>
    <property type="molecule type" value="Genomic_DNA"/>
</dbReference>
<evidence type="ECO:0000313" key="4">
    <source>
        <dbReference type="Proteomes" id="UP000743370"/>
    </source>
</evidence>
<sequence>MLHVSEPDIIHLLENVEVEVENVTPDIGEAVGIYEGESENEGYGQFEQQGNGECEKEGGGQCEQKDGECENDGECEQQTEIVGEDNVPVEEERCEGDGVVEGEIETQFDVGECEGDGATVHSWSSSGEDANVDGNLHVNDDYMEDLVDCDIQEDVLDVNCLGDIEVDVEYNGASSTDMSDSDVDDGINTDDDRGLSDDEWESEELVSGAESDGEDDEEEIETKSTIEACNSSDSCPSLLSYFLPWDSKVSEIATRFHVNASDILASNSLFPITSSSAHQILRAKTFVKIPIFCSCVDGIRRSMSTIYTVRAADTAASISEGYGGLVSGEQIKILNSINGSNPLRNGGTLVIPLPCTCFNNVNNGGTAVYMSYVVQIRESLSSIAAKFGTTISDLKAVNGFSEPTVDPGDIISLPIAACSSATLKWYDESMIVPNGSYTLTASNCIKCSCQPMDITMRCVPSGLAVPCYNLRCKQSNLIIGSECVEHSETACNLIQCVYRGHRGGKILSRTLLTSSALIMSVIDEHHVGLSHHLKTHLVCLRRHPPPCHCQFLKLLKRPVPSMEGLLDF</sequence>
<feature type="region of interest" description="Disordered" evidence="1">
    <location>
        <begin position="42"/>
        <end position="73"/>
    </location>
</feature>
<dbReference type="Pfam" id="PF01476">
    <property type="entry name" value="LysM"/>
    <property type="match status" value="2"/>
</dbReference>
<accession>A0A8T0LFC9</accession>
<feature type="compositionally biased region" description="Basic and acidic residues" evidence="1">
    <location>
        <begin position="53"/>
        <end position="68"/>
    </location>
</feature>
<evidence type="ECO:0000256" key="1">
    <source>
        <dbReference type="SAM" id="MobiDB-lite"/>
    </source>
</evidence>
<gene>
    <name evidence="3" type="ORF">HKW66_Vig0017040</name>
</gene>
<organism evidence="3 4">
    <name type="scientific">Phaseolus angularis</name>
    <name type="common">Azuki bean</name>
    <name type="synonym">Vigna angularis</name>
    <dbReference type="NCBI Taxonomy" id="3914"/>
    <lineage>
        <taxon>Eukaryota</taxon>
        <taxon>Viridiplantae</taxon>
        <taxon>Streptophyta</taxon>
        <taxon>Embryophyta</taxon>
        <taxon>Tracheophyta</taxon>
        <taxon>Spermatophyta</taxon>
        <taxon>Magnoliopsida</taxon>
        <taxon>eudicotyledons</taxon>
        <taxon>Gunneridae</taxon>
        <taxon>Pentapetalae</taxon>
        <taxon>rosids</taxon>
        <taxon>fabids</taxon>
        <taxon>Fabales</taxon>
        <taxon>Fabaceae</taxon>
        <taxon>Papilionoideae</taxon>
        <taxon>50 kb inversion clade</taxon>
        <taxon>NPAAA clade</taxon>
        <taxon>indigoferoid/millettioid clade</taxon>
        <taxon>Phaseoleae</taxon>
        <taxon>Vigna</taxon>
    </lineage>
</organism>
<feature type="compositionally biased region" description="Acidic residues" evidence="1">
    <location>
        <begin position="211"/>
        <end position="220"/>
    </location>
</feature>
<proteinExistence type="predicted"/>
<dbReference type="SUPFAM" id="SSF54106">
    <property type="entry name" value="LysM domain"/>
    <property type="match status" value="1"/>
</dbReference>
<comment type="caution">
    <text evidence="3">The sequence shown here is derived from an EMBL/GenBank/DDBJ whole genome shotgun (WGS) entry which is preliminary data.</text>
</comment>
<dbReference type="InterPro" id="IPR018392">
    <property type="entry name" value="LysM"/>
</dbReference>
<name>A0A8T0LFC9_PHAAN</name>
<evidence type="ECO:0000259" key="2">
    <source>
        <dbReference type="PROSITE" id="PS51782"/>
    </source>
</evidence>
<dbReference type="InterPro" id="IPR036779">
    <property type="entry name" value="LysM_dom_sf"/>
</dbReference>
<evidence type="ECO:0000313" key="3">
    <source>
        <dbReference type="EMBL" id="KAG2411039.1"/>
    </source>
</evidence>